<dbReference type="PROSITE" id="PS50887">
    <property type="entry name" value="GGDEF"/>
    <property type="match status" value="1"/>
</dbReference>
<dbReference type="Proteomes" id="UP000182932">
    <property type="component" value="Unassembled WGS sequence"/>
</dbReference>
<proteinExistence type="predicted"/>
<dbReference type="Pfam" id="PF00990">
    <property type="entry name" value="GGDEF"/>
    <property type="match status" value="1"/>
</dbReference>
<accession>A0A975W6U2</accession>
<dbReference type="InterPro" id="IPR029787">
    <property type="entry name" value="Nucleotide_cyclase"/>
</dbReference>
<dbReference type="PANTHER" id="PTHR46663">
    <property type="entry name" value="DIGUANYLATE CYCLASE DGCT-RELATED"/>
    <property type="match status" value="1"/>
</dbReference>
<dbReference type="PANTHER" id="PTHR46663:SF4">
    <property type="entry name" value="DIGUANYLATE CYCLASE DGCT-RELATED"/>
    <property type="match status" value="1"/>
</dbReference>
<dbReference type="AlphaFoldDB" id="A0A975W6U2"/>
<dbReference type="Gene3D" id="3.30.70.270">
    <property type="match status" value="1"/>
</dbReference>
<organism evidence="2 3">
    <name type="scientific">Marinovum algicola</name>
    <dbReference type="NCBI Taxonomy" id="42444"/>
    <lineage>
        <taxon>Bacteria</taxon>
        <taxon>Pseudomonadati</taxon>
        <taxon>Pseudomonadota</taxon>
        <taxon>Alphaproteobacteria</taxon>
        <taxon>Rhodobacterales</taxon>
        <taxon>Roseobacteraceae</taxon>
        <taxon>Marinovum</taxon>
    </lineage>
</organism>
<reference evidence="2 3" key="1">
    <citation type="submission" date="2016-10" db="EMBL/GenBank/DDBJ databases">
        <authorList>
            <person name="Varghese N."/>
            <person name="Submissions S."/>
        </authorList>
    </citation>
    <scope>NUCLEOTIDE SEQUENCE [LARGE SCALE GENOMIC DNA]</scope>
    <source>
        <strain evidence="2 3">FF3</strain>
    </source>
</reference>
<feature type="domain" description="GGDEF" evidence="1">
    <location>
        <begin position="188"/>
        <end position="322"/>
    </location>
</feature>
<dbReference type="SMART" id="SM00267">
    <property type="entry name" value="GGDEF"/>
    <property type="match status" value="1"/>
</dbReference>
<dbReference type="NCBIfam" id="TIGR00254">
    <property type="entry name" value="GGDEF"/>
    <property type="match status" value="1"/>
</dbReference>
<evidence type="ECO:0000313" key="2">
    <source>
        <dbReference type="EMBL" id="SEI63072.1"/>
    </source>
</evidence>
<name>A0A975W6U2_9RHOB</name>
<comment type="caution">
    <text evidence="2">The sequence shown here is derived from an EMBL/GenBank/DDBJ whole genome shotgun (WGS) entry which is preliminary data.</text>
</comment>
<dbReference type="RefSeq" id="WP_074834609.1">
    <property type="nucleotide sequence ID" value="NZ_CATLQZ010000004.1"/>
</dbReference>
<dbReference type="CDD" id="cd01949">
    <property type="entry name" value="GGDEF"/>
    <property type="match status" value="1"/>
</dbReference>
<sequence length="343" mass="37241">MDDLALLLDVLCPMHLVLDRTGHIAHVGPTLAKLRPAEVLAGQRFLEVFEMRRPRSVRDAGDLRHHAGARLHMRFRSGAPIGLKGVLMPAPGKSGGLVVNLSFGISVVEAVREFSLTGGDFAATDLTIEMLYLVEAKSAAMEASRKLNQKLEGAKIAAEEQAFTDTLTGLKNRRAMDHVLARLVAGPGRFALMHLDLDYFKAVNDSMGHAAGDHVLQEVAKILVEETRREDTVARVGGDEFMLLFVGKMNRRRLADISGRLIARLERPIAFGAEACRISGSIGITMSEDYEALDMAQLQEDADIALYASKNRGRACHTFYDPALRTGAFAISPEAPGGNVTLG</sequence>
<gene>
    <name evidence="2" type="ORF">SAMN04487940_101438</name>
</gene>
<keyword evidence="3" id="KW-1185">Reference proteome</keyword>
<evidence type="ECO:0000259" key="1">
    <source>
        <dbReference type="PROSITE" id="PS50887"/>
    </source>
</evidence>
<dbReference type="InterPro" id="IPR042463">
    <property type="entry name" value="HNOB_dom_associated_sf"/>
</dbReference>
<dbReference type="InterPro" id="IPR052163">
    <property type="entry name" value="DGC-Regulatory_Protein"/>
</dbReference>
<dbReference type="InterPro" id="IPR043128">
    <property type="entry name" value="Rev_trsase/Diguanyl_cyclase"/>
</dbReference>
<dbReference type="GeneID" id="80816705"/>
<evidence type="ECO:0000313" key="3">
    <source>
        <dbReference type="Proteomes" id="UP000182932"/>
    </source>
</evidence>
<dbReference type="EMBL" id="FNYY01000001">
    <property type="protein sequence ID" value="SEI63072.1"/>
    <property type="molecule type" value="Genomic_DNA"/>
</dbReference>
<dbReference type="InterPro" id="IPR000160">
    <property type="entry name" value="GGDEF_dom"/>
</dbReference>
<protein>
    <submittedName>
        <fullName evidence="2">Diguanylate cyclase (GGDEF) domain-containing protein</fullName>
    </submittedName>
</protein>
<dbReference type="SUPFAM" id="SSF55073">
    <property type="entry name" value="Nucleotide cyclase"/>
    <property type="match status" value="1"/>
</dbReference>
<dbReference type="Gene3D" id="3.30.450.260">
    <property type="entry name" value="Haem NO binding associated domain"/>
    <property type="match status" value="1"/>
</dbReference>